<evidence type="ECO:0000313" key="5">
    <source>
        <dbReference type="Proteomes" id="UP000297288"/>
    </source>
</evidence>
<evidence type="ECO:0000313" key="4">
    <source>
        <dbReference type="Proteomes" id="UP000199322"/>
    </source>
</evidence>
<evidence type="ECO:0000313" key="3">
    <source>
        <dbReference type="EMBL" id="TGG88738.1"/>
    </source>
</evidence>
<dbReference type="Proteomes" id="UP000199322">
    <property type="component" value="Unassembled WGS sequence"/>
</dbReference>
<dbReference type="RefSeq" id="WP_091403143.1">
    <property type="nucleotide sequence ID" value="NZ_FMYV01000003.1"/>
</dbReference>
<sequence>MENGLIKMWKAVLILVLTAFLAVGVLNIMAGQILFSFVFISSSVIIFYALFMLFTERLPMLSSAESNPLFFGLTFIIMILGANLFFLGFAYTWLIWIAGIISFLYTILKK</sequence>
<keyword evidence="4" id="KW-1185">Reference proteome</keyword>
<keyword evidence="1" id="KW-0472">Membrane</keyword>
<feature type="transmembrane region" description="Helical" evidence="1">
    <location>
        <begin position="91"/>
        <end position="108"/>
    </location>
</feature>
<dbReference type="Proteomes" id="UP000297288">
    <property type="component" value="Unassembled WGS sequence"/>
</dbReference>
<dbReference type="EMBL" id="SRME01000001">
    <property type="protein sequence ID" value="TGG88738.1"/>
    <property type="molecule type" value="Genomic_DNA"/>
</dbReference>
<gene>
    <name evidence="3" type="ORF">E4650_00620</name>
    <name evidence="2" type="ORF">SAMN04488588_0889</name>
</gene>
<organism evidence="2 4">
    <name type="scientific">Geotoga petraea</name>
    <dbReference type="NCBI Taxonomy" id="28234"/>
    <lineage>
        <taxon>Bacteria</taxon>
        <taxon>Thermotogati</taxon>
        <taxon>Thermotogota</taxon>
        <taxon>Thermotogae</taxon>
        <taxon>Petrotogales</taxon>
        <taxon>Petrotogaceae</taxon>
        <taxon>Geotoga</taxon>
    </lineage>
</organism>
<protein>
    <submittedName>
        <fullName evidence="2">Uncharacterized protein</fullName>
    </submittedName>
</protein>
<feature type="transmembrane region" description="Helical" evidence="1">
    <location>
        <begin position="12"/>
        <end position="30"/>
    </location>
</feature>
<dbReference type="EMBL" id="FMYV01000003">
    <property type="protein sequence ID" value="SDC34499.1"/>
    <property type="molecule type" value="Genomic_DNA"/>
</dbReference>
<reference evidence="2 4" key="1">
    <citation type="submission" date="2016-10" db="EMBL/GenBank/DDBJ databases">
        <authorList>
            <person name="de Groot N.N."/>
        </authorList>
    </citation>
    <scope>NUCLEOTIDE SEQUENCE [LARGE SCALE GENOMIC DNA]</scope>
    <source>
        <strain evidence="2 4">WG14</strain>
    </source>
</reference>
<keyword evidence="1" id="KW-0812">Transmembrane</keyword>
<keyword evidence="1" id="KW-1133">Transmembrane helix</keyword>
<accession>A0A1G6KTR9</accession>
<name>A0A1G6KTR9_9BACT</name>
<dbReference type="AlphaFoldDB" id="A0A1G6KTR9"/>
<proteinExistence type="predicted"/>
<feature type="transmembrane region" description="Helical" evidence="1">
    <location>
        <begin position="67"/>
        <end position="85"/>
    </location>
</feature>
<feature type="transmembrane region" description="Helical" evidence="1">
    <location>
        <begin position="36"/>
        <end position="55"/>
    </location>
</feature>
<reference evidence="3 5" key="2">
    <citation type="submission" date="2019-04" db="EMBL/GenBank/DDBJ databases">
        <title>Draft genome sequence data and analysis of a Fermenting Bacterium, Geotoga petraea strain HO-Geo1, isolated from heavy-oil petroleum reservoir in Russia.</title>
        <authorList>
            <person name="Grouzdev D.S."/>
            <person name="Semenova E.M."/>
            <person name="Sokolova D.S."/>
            <person name="Tourova T.P."/>
            <person name="Poltaraus A.B."/>
            <person name="Nazina T.N."/>
        </authorList>
    </citation>
    <scope>NUCLEOTIDE SEQUENCE [LARGE SCALE GENOMIC DNA]</scope>
    <source>
        <strain evidence="3 5">HO-Geo1</strain>
    </source>
</reference>
<evidence type="ECO:0000313" key="2">
    <source>
        <dbReference type="EMBL" id="SDC34499.1"/>
    </source>
</evidence>
<evidence type="ECO:0000256" key="1">
    <source>
        <dbReference type="SAM" id="Phobius"/>
    </source>
</evidence>